<dbReference type="Proteomes" id="UP000478052">
    <property type="component" value="Unassembled WGS sequence"/>
</dbReference>
<name>A0A6G0WB37_APHCR</name>
<protein>
    <submittedName>
        <fullName evidence="1">Uncharacterized protein</fullName>
    </submittedName>
</protein>
<organism evidence="1 2">
    <name type="scientific">Aphis craccivora</name>
    <name type="common">Cowpea aphid</name>
    <dbReference type="NCBI Taxonomy" id="307492"/>
    <lineage>
        <taxon>Eukaryota</taxon>
        <taxon>Metazoa</taxon>
        <taxon>Ecdysozoa</taxon>
        <taxon>Arthropoda</taxon>
        <taxon>Hexapoda</taxon>
        <taxon>Insecta</taxon>
        <taxon>Pterygota</taxon>
        <taxon>Neoptera</taxon>
        <taxon>Paraneoptera</taxon>
        <taxon>Hemiptera</taxon>
        <taxon>Sternorrhyncha</taxon>
        <taxon>Aphidomorpha</taxon>
        <taxon>Aphidoidea</taxon>
        <taxon>Aphididae</taxon>
        <taxon>Aphidini</taxon>
        <taxon>Aphis</taxon>
        <taxon>Aphis</taxon>
    </lineage>
</organism>
<accession>A0A6G0WB37</accession>
<gene>
    <name evidence="1" type="ORF">FWK35_00028290</name>
</gene>
<dbReference type="AlphaFoldDB" id="A0A6G0WB37"/>
<sequence length="85" mass="9919">MCENNYNAIIDNLQTRCKRVRLTDNLSYSVNVKQSSTILHSNENYITLSHIDLHRLKQLQHCIDRAGCRRGLRGRDDPSLIKPHF</sequence>
<comment type="caution">
    <text evidence="1">The sequence shown here is derived from an EMBL/GenBank/DDBJ whole genome shotgun (WGS) entry which is preliminary data.</text>
</comment>
<evidence type="ECO:0000313" key="2">
    <source>
        <dbReference type="Proteomes" id="UP000478052"/>
    </source>
</evidence>
<keyword evidence="2" id="KW-1185">Reference proteome</keyword>
<evidence type="ECO:0000313" key="1">
    <source>
        <dbReference type="EMBL" id="KAF0724602.1"/>
    </source>
</evidence>
<dbReference type="OrthoDB" id="6613885at2759"/>
<dbReference type="EMBL" id="VUJU01008877">
    <property type="protein sequence ID" value="KAF0724602.1"/>
    <property type="molecule type" value="Genomic_DNA"/>
</dbReference>
<reference evidence="1 2" key="1">
    <citation type="submission" date="2019-08" db="EMBL/GenBank/DDBJ databases">
        <title>Whole genome of Aphis craccivora.</title>
        <authorList>
            <person name="Voronova N.V."/>
            <person name="Shulinski R.S."/>
            <person name="Bandarenka Y.V."/>
            <person name="Zhorov D.G."/>
            <person name="Warner D."/>
        </authorList>
    </citation>
    <scope>NUCLEOTIDE SEQUENCE [LARGE SCALE GENOMIC DNA]</scope>
    <source>
        <strain evidence="1">180601</strain>
        <tissue evidence="1">Whole Body</tissue>
    </source>
</reference>
<proteinExistence type="predicted"/>